<sequence>MAAAIELGVPLWRCKQEILVAAVTSIQFNSFVLDFPNIWALLTNSGSCISCLWLMKIHISTLLSIHRNSQSIIINQKCYQVLVRDDFTCGL</sequence>
<dbReference type="Proteomes" id="UP000289738">
    <property type="component" value="Chromosome B01"/>
</dbReference>
<gene>
    <name evidence="1" type="ORF">Ahy_B01g055142</name>
</gene>
<evidence type="ECO:0000313" key="2">
    <source>
        <dbReference type="Proteomes" id="UP000289738"/>
    </source>
</evidence>
<keyword evidence="2" id="KW-1185">Reference proteome</keyword>
<accession>A0A445AVF1</accession>
<name>A0A445AVF1_ARAHY</name>
<dbReference type="EMBL" id="SDMP01000011">
    <property type="protein sequence ID" value="RYR30363.1"/>
    <property type="molecule type" value="Genomic_DNA"/>
</dbReference>
<reference evidence="1 2" key="1">
    <citation type="submission" date="2019-01" db="EMBL/GenBank/DDBJ databases">
        <title>Sequencing of cultivated peanut Arachis hypogaea provides insights into genome evolution and oil improvement.</title>
        <authorList>
            <person name="Chen X."/>
        </authorList>
    </citation>
    <scope>NUCLEOTIDE SEQUENCE [LARGE SCALE GENOMIC DNA]</scope>
    <source>
        <strain evidence="2">cv. Fuhuasheng</strain>
        <tissue evidence="1">Leaves</tissue>
    </source>
</reference>
<protein>
    <submittedName>
        <fullName evidence="1">Uncharacterized protein</fullName>
    </submittedName>
</protein>
<comment type="caution">
    <text evidence="1">The sequence shown here is derived from an EMBL/GenBank/DDBJ whole genome shotgun (WGS) entry which is preliminary data.</text>
</comment>
<dbReference type="AlphaFoldDB" id="A0A445AVF1"/>
<proteinExistence type="predicted"/>
<evidence type="ECO:0000313" key="1">
    <source>
        <dbReference type="EMBL" id="RYR30363.1"/>
    </source>
</evidence>
<organism evidence="1 2">
    <name type="scientific">Arachis hypogaea</name>
    <name type="common">Peanut</name>
    <dbReference type="NCBI Taxonomy" id="3818"/>
    <lineage>
        <taxon>Eukaryota</taxon>
        <taxon>Viridiplantae</taxon>
        <taxon>Streptophyta</taxon>
        <taxon>Embryophyta</taxon>
        <taxon>Tracheophyta</taxon>
        <taxon>Spermatophyta</taxon>
        <taxon>Magnoliopsida</taxon>
        <taxon>eudicotyledons</taxon>
        <taxon>Gunneridae</taxon>
        <taxon>Pentapetalae</taxon>
        <taxon>rosids</taxon>
        <taxon>fabids</taxon>
        <taxon>Fabales</taxon>
        <taxon>Fabaceae</taxon>
        <taxon>Papilionoideae</taxon>
        <taxon>50 kb inversion clade</taxon>
        <taxon>dalbergioids sensu lato</taxon>
        <taxon>Dalbergieae</taxon>
        <taxon>Pterocarpus clade</taxon>
        <taxon>Arachis</taxon>
    </lineage>
</organism>